<dbReference type="PANTHER" id="PTHR21248:SF11">
    <property type="entry name" value="PLD PHOSPHODIESTERASE DOMAIN-CONTAINING PROTEIN"/>
    <property type="match status" value="1"/>
</dbReference>
<dbReference type="PANTHER" id="PTHR21248">
    <property type="entry name" value="CARDIOLIPIN SYNTHASE"/>
    <property type="match status" value="1"/>
</dbReference>
<dbReference type="Proteomes" id="UP001203852">
    <property type="component" value="Unassembled WGS sequence"/>
</dbReference>
<dbReference type="InterPro" id="IPR025202">
    <property type="entry name" value="PLD-like_dom"/>
</dbReference>
<keyword evidence="3" id="KW-1185">Reference proteome</keyword>
<sequence>MRKFGLINHNQYYYYGHSRQPIAAALLKATQMSRHTMEDDSTMPLVARNLPQAFPGFDSDYVREVSEGRRALSTPLLMTTGTGYSIYKSLIIPSMIAANREVILVTCFWAPSVTRDAINQALKELSAKAMATGTRISVQICFSSSSLAQNMLLPTPKNGQRYPPTAWSKLGLPEQEAIPGLELRVVRKFFWPFGMIHSKYVIVDRKLAIFPSCNVSWERWYEVAVSIKGPVVDHLLSFHRDFWSNEHITPVSDSHTEDSIPDIAFDPGNADGSIHYPARLDSDVVQTTLLPSPHSPSLLPGYLRPRAVISHCPCAPAAPSSFSRTPLLTITYHLLSTARSSITMLTPNVTEPVVLDLLWGALERGVDVCLWTNRNLMTTEQLVTAGTTTPRCIQTLKSQSQNLRGRFEVFYFDDGPGARTVSGDEAEVTPIKLHAKVTIVDGERMLIGSGNMDVASWRTSQELGVLLESMEGVEKFGKQWKYSDLLNDTD</sequence>
<dbReference type="SMART" id="SM00155">
    <property type="entry name" value="PLDc"/>
    <property type="match status" value="2"/>
</dbReference>
<accession>A0AAN6E1V5</accession>
<dbReference type="CDD" id="cd00138">
    <property type="entry name" value="PLDc_SF"/>
    <property type="match status" value="1"/>
</dbReference>
<dbReference type="AlphaFoldDB" id="A0AAN6E1V5"/>
<evidence type="ECO:0000313" key="2">
    <source>
        <dbReference type="EMBL" id="KAI1615393.1"/>
    </source>
</evidence>
<dbReference type="SUPFAM" id="SSF56024">
    <property type="entry name" value="Phospholipase D/nuclease"/>
    <property type="match status" value="2"/>
</dbReference>
<dbReference type="GO" id="GO:0030572">
    <property type="term" value="F:phosphatidyltransferase activity"/>
    <property type="evidence" value="ECO:0007669"/>
    <property type="project" value="UniProtKB-ARBA"/>
</dbReference>
<evidence type="ECO:0000313" key="3">
    <source>
        <dbReference type="Proteomes" id="UP001203852"/>
    </source>
</evidence>
<dbReference type="Pfam" id="PF13091">
    <property type="entry name" value="PLDc_2"/>
    <property type="match status" value="1"/>
</dbReference>
<dbReference type="EMBL" id="MU404352">
    <property type="protein sequence ID" value="KAI1615393.1"/>
    <property type="molecule type" value="Genomic_DNA"/>
</dbReference>
<dbReference type="PROSITE" id="PS50035">
    <property type="entry name" value="PLD"/>
    <property type="match status" value="2"/>
</dbReference>
<name>A0AAN6E1V5_9EURO</name>
<dbReference type="InterPro" id="IPR001736">
    <property type="entry name" value="PLipase_D/transphosphatidylase"/>
</dbReference>
<evidence type="ECO:0000259" key="1">
    <source>
        <dbReference type="PROSITE" id="PS50035"/>
    </source>
</evidence>
<comment type="caution">
    <text evidence="2">The sequence shown here is derived from an EMBL/GenBank/DDBJ whole genome shotgun (WGS) entry which is preliminary data.</text>
</comment>
<organism evidence="2 3">
    <name type="scientific">Exophiala viscosa</name>
    <dbReference type="NCBI Taxonomy" id="2486360"/>
    <lineage>
        <taxon>Eukaryota</taxon>
        <taxon>Fungi</taxon>
        <taxon>Dikarya</taxon>
        <taxon>Ascomycota</taxon>
        <taxon>Pezizomycotina</taxon>
        <taxon>Eurotiomycetes</taxon>
        <taxon>Chaetothyriomycetidae</taxon>
        <taxon>Chaetothyriales</taxon>
        <taxon>Herpotrichiellaceae</taxon>
        <taxon>Exophiala</taxon>
    </lineage>
</organism>
<protein>
    <recommendedName>
        <fullName evidence="1">PLD phosphodiesterase domain-containing protein</fullName>
    </recommendedName>
</protein>
<gene>
    <name evidence="2" type="ORF">EDD36DRAFT_432748</name>
</gene>
<dbReference type="Gene3D" id="3.30.870.10">
    <property type="entry name" value="Endonuclease Chain A"/>
    <property type="match status" value="2"/>
</dbReference>
<dbReference type="GO" id="GO:0032049">
    <property type="term" value="P:cardiolipin biosynthetic process"/>
    <property type="evidence" value="ECO:0007669"/>
    <property type="project" value="UniProtKB-ARBA"/>
</dbReference>
<reference evidence="2" key="1">
    <citation type="journal article" date="2022" name="bioRxiv">
        <title>Deciphering the potential niche of two novel black yeast fungi from a biological soil crust based on their genomes, phenotypes, and melanin regulation.</title>
        <authorList>
            <consortium name="DOE Joint Genome Institute"/>
            <person name="Carr E.C."/>
            <person name="Barton Q."/>
            <person name="Grambo S."/>
            <person name="Sullivan M."/>
            <person name="Renfro C.M."/>
            <person name="Kuo A."/>
            <person name="Pangilinan J."/>
            <person name="Lipzen A."/>
            <person name="Keymanesh K."/>
            <person name="Savage E."/>
            <person name="Barry K."/>
            <person name="Grigoriev I.V."/>
            <person name="Riekhof W.R."/>
            <person name="Harris S.S."/>
        </authorList>
    </citation>
    <scope>NUCLEOTIDE SEQUENCE</scope>
    <source>
        <strain evidence="2">JF 03-4F</strain>
    </source>
</reference>
<proteinExistence type="predicted"/>
<feature type="domain" description="PLD phosphodiesterase" evidence="1">
    <location>
        <begin position="192"/>
        <end position="219"/>
    </location>
</feature>
<feature type="domain" description="PLD phosphodiesterase" evidence="1">
    <location>
        <begin position="429"/>
        <end position="456"/>
    </location>
</feature>